<dbReference type="SUPFAM" id="SSF57302">
    <property type="entry name" value="Snake toxin-like"/>
    <property type="match status" value="1"/>
</dbReference>
<dbReference type="AlphaFoldDB" id="A0AA88PF95"/>
<evidence type="ECO:0000313" key="3">
    <source>
        <dbReference type="EMBL" id="KAK2872303.1"/>
    </source>
</evidence>
<dbReference type="InterPro" id="IPR045860">
    <property type="entry name" value="Snake_toxin-like_sf"/>
</dbReference>
<name>A0AA88PF95_9TELE</name>
<comment type="caution">
    <text evidence="3">The sequence shown here is derived from an EMBL/GenBank/DDBJ whole genome shotgun (WGS) entry which is preliminary data.</text>
</comment>
<feature type="domain" description="Snake toxin/toxin-like" evidence="2">
    <location>
        <begin position="149"/>
        <end position="215"/>
    </location>
</feature>
<feature type="signal peptide" evidence="1">
    <location>
        <begin position="1"/>
        <end position="19"/>
    </location>
</feature>
<dbReference type="InterPro" id="IPR035076">
    <property type="entry name" value="Toxin/TOLIP"/>
</dbReference>
<dbReference type="Proteomes" id="UP001187343">
    <property type="component" value="Unassembled WGS sequence"/>
</dbReference>
<accession>A0AA88PF95</accession>
<dbReference type="EMBL" id="JAUYZG010000022">
    <property type="protein sequence ID" value="KAK2872303.1"/>
    <property type="molecule type" value="Genomic_DNA"/>
</dbReference>
<keyword evidence="1" id="KW-0732">Signal</keyword>
<evidence type="ECO:0000256" key="1">
    <source>
        <dbReference type="SAM" id="SignalP"/>
    </source>
</evidence>
<reference evidence="3" key="1">
    <citation type="submission" date="2023-08" db="EMBL/GenBank/DDBJ databases">
        <title>Chromosome-level Genome Assembly of mud carp (Cirrhinus molitorella).</title>
        <authorList>
            <person name="Liu H."/>
        </authorList>
    </citation>
    <scope>NUCLEOTIDE SEQUENCE</scope>
    <source>
        <strain evidence="3">Prfri</strain>
        <tissue evidence="3">Muscle</tissue>
    </source>
</reference>
<proteinExistence type="predicted"/>
<protein>
    <recommendedName>
        <fullName evidence="2">Snake toxin/toxin-like domain-containing protein</fullName>
    </recommendedName>
</protein>
<evidence type="ECO:0000313" key="4">
    <source>
        <dbReference type="Proteomes" id="UP001187343"/>
    </source>
</evidence>
<organism evidence="3 4">
    <name type="scientific">Cirrhinus molitorella</name>
    <name type="common">mud carp</name>
    <dbReference type="NCBI Taxonomy" id="172907"/>
    <lineage>
        <taxon>Eukaryota</taxon>
        <taxon>Metazoa</taxon>
        <taxon>Chordata</taxon>
        <taxon>Craniata</taxon>
        <taxon>Vertebrata</taxon>
        <taxon>Euteleostomi</taxon>
        <taxon>Actinopterygii</taxon>
        <taxon>Neopterygii</taxon>
        <taxon>Teleostei</taxon>
        <taxon>Ostariophysi</taxon>
        <taxon>Cypriniformes</taxon>
        <taxon>Cyprinidae</taxon>
        <taxon>Labeoninae</taxon>
        <taxon>Labeonini</taxon>
        <taxon>Cirrhinus</taxon>
    </lineage>
</organism>
<dbReference type="Gene3D" id="2.10.60.10">
    <property type="entry name" value="CD59"/>
    <property type="match status" value="1"/>
</dbReference>
<gene>
    <name evidence="3" type="ORF">Q8A67_022200</name>
</gene>
<dbReference type="Pfam" id="PF00087">
    <property type="entry name" value="Toxin_TOLIP"/>
    <property type="match status" value="1"/>
</dbReference>
<keyword evidence="4" id="KW-1185">Reference proteome</keyword>
<feature type="chain" id="PRO_5041740943" description="Snake toxin/toxin-like domain-containing protein" evidence="1">
    <location>
        <begin position="20"/>
        <end position="238"/>
    </location>
</feature>
<sequence length="238" mass="26295">MHLRVSIVLLFVLLTGGFCLVCYDCWDQHEGPCEEQITCDAVHEKCTSRRQVEYYAQATGGNHLLSSAATPTCAMNKLAQIRKRSIACSCSFHHKMHLQVSISSASLLFILLTGEFSLDCYNCKDQRGGPCEERIIFLSSTSPKPNEKKCFTCDDEGCSKIMSCWGDENQCFTTKANETLKAVKGCASKSACDRVLGHVLESYGNITCCWGNLCNGAESVTQSFLFLCCSLLSFILLQ</sequence>
<evidence type="ECO:0000259" key="2">
    <source>
        <dbReference type="Pfam" id="PF00087"/>
    </source>
</evidence>